<dbReference type="Gene3D" id="3.40.50.10330">
    <property type="entry name" value="Probable inorganic polyphosphate/atp-NAD kinase, domain 1"/>
    <property type="match status" value="1"/>
</dbReference>
<keyword evidence="9" id="KW-1185">Reference proteome</keyword>
<comment type="caution">
    <text evidence="8">The sequence shown here is derived from an EMBL/GenBank/DDBJ whole genome shotgun (WGS) entry which is preliminary data.</text>
</comment>
<dbReference type="HAMAP" id="MF_00361">
    <property type="entry name" value="NAD_kinase"/>
    <property type="match status" value="1"/>
</dbReference>
<dbReference type="PANTHER" id="PTHR20275">
    <property type="entry name" value="NAD KINASE"/>
    <property type="match status" value="1"/>
</dbReference>
<evidence type="ECO:0000256" key="6">
    <source>
        <dbReference type="ARBA" id="ARBA00022857"/>
    </source>
</evidence>
<dbReference type="GeneID" id="90073372"/>
<keyword evidence="5" id="KW-0067">ATP-binding</keyword>
<dbReference type="AlphaFoldDB" id="A0AAV5QKR5"/>
<dbReference type="InterPro" id="IPR016064">
    <property type="entry name" value="NAD/diacylglycerol_kinase_sf"/>
</dbReference>
<evidence type="ECO:0008006" key="10">
    <source>
        <dbReference type="Google" id="ProtNLM"/>
    </source>
</evidence>
<dbReference type="InterPro" id="IPR017438">
    <property type="entry name" value="ATP-NAD_kinase_N"/>
</dbReference>
<dbReference type="GO" id="GO:0006741">
    <property type="term" value="P:NADP+ biosynthetic process"/>
    <property type="evidence" value="ECO:0007669"/>
    <property type="project" value="InterPro"/>
</dbReference>
<dbReference type="GO" id="GO:0005524">
    <property type="term" value="F:ATP binding"/>
    <property type="evidence" value="ECO:0007669"/>
    <property type="project" value="UniProtKB-KW"/>
</dbReference>
<keyword evidence="6" id="KW-0521">NADP</keyword>
<gene>
    <name evidence="8" type="ORF">DASC09_027180</name>
</gene>
<dbReference type="InterPro" id="IPR002504">
    <property type="entry name" value="NADK"/>
</dbReference>
<evidence type="ECO:0000313" key="8">
    <source>
        <dbReference type="EMBL" id="GMM35393.1"/>
    </source>
</evidence>
<evidence type="ECO:0000256" key="2">
    <source>
        <dbReference type="ARBA" id="ARBA00022679"/>
    </source>
</evidence>
<evidence type="ECO:0000256" key="7">
    <source>
        <dbReference type="ARBA" id="ARBA00023027"/>
    </source>
</evidence>
<evidence type="ECO:0000256" key="5">
    <source>
        <dbReference type="ARBA" id="ARBA00022840"/>
    </source>
</evidence>
<dbReference type="Pfam" id="PF20143">
    <property type="entry name" value="NAD_kinase_C"/>
    <property type="match status" value="1"/>
</dbReference>
<sequence length="501" mass="56672">MDNKIIDQKHHPILSAANSSSSTINTDFEGDNYLQFSSSSSESLASKTKYRNTCDIVPSLINHQLNQLKNGTSIINDKYYHDKGKIYDLVSTIRLVDSKLNHITVKAKAKKILIVTKIYDIEPVLDTLKLIRYILRICPKMELYIQDELMKIKEFNLAGIAKDDPSLHVEGRIKFWSSNCCTYNPNTFDLVITLGGDGTILFTSYIFQELIPPVLSFSLGSLGFLTEFDFKDHQEILYNVIYNGYQCSIRTRFECTVMRSRSNRKNKIAQQSSFIDAEKVLRDEISSTCEHHINNNNNNNNGSYHGEKISLTTVPELSDELLTERTIDETHFNVLSYSVFNDIVIDRGPNSTMTSLDLFSDNELLTNIEADGLVIATPSGSTAYSLSAGGSLVHPDIPGILISPICPHSLSFRPLVVPESMILRVGVPYDARSPAWCSFDGKNRIELEPGDFLTITTSRFPIAFVKNMSVKNEWFKRLSDTLHWNERKRQKPFNNLGPKEI</sequence>
<proteinExistence type="inferred from homology"/>
<dbReference type="PANTHER" id="PTHR20275:SF0">
    <property type="entry name" value="NAD KINASE"/>
    <property type="match status" value="1"/>
</dbReference>
<dbReference type="InterPro" id="IPR017437">
    <property type="entry name" value="ATP-NAD_kinase_PpnK-typ_C"/>
</dbReference>
<keyword evidence="3" id="KW-0547">Nucleotide-binding</keyword>
<protein>
    <recommendedName>
        <fullName evidence="10">NAD(+) kinase</fullName>
    </recommendedName>
</protein>
<evidence type="ECO:0000256" key="4">
    <source>
        <dbReference type="ARBA" id="ARBA00022777"/>
    </source>
</evidence>
<evidence type="ECO:0000313" key="9">
    <source>
        <dbReference type="Proteomes" id="UP001360560"/>
    </source>
</evidence>
<keyword evidence="2" id="KW-0808">Transferase</keyword>
<dbReference type="Pfam" id="PF01513">
    <property type="entry name" value="NAD_kinase"/>
    <property type="match status" value="1"/>
</dbReference>
<name>A0AAV5QKR5_9ASCO</name>
<dbReference type="EMBL" id="BTFZ01000006">
    <property type="protein sequence ID" value="GMM35393.1"/>
    <property type="molecule type" value="Genomic_DNA"/>
</dbReference>
<keyword evidence="7" id="KW-0520">NAD</keyword>
<dbReference type="RefSeq" id="XP_064852393.1">
    <property type="nucleotide sequence ID" value="XM_064996321.1"/>
</dbReference>
<keyword evidence="4" id="KW-0418">Kinase</keyword>
<dbReference type="Proteomes" id="UP001360560">
    <property type="component" value="Unassembled WGS sequence"/>
</dbReference>
<comment type="similarity">
    <text evidence="1">Belongs to the NAD kinase family.</text>
</comment>
<dbReference type="SUPFAM" id="SSF111331">
    <property type="entry name" value="NAD kinase/diacylglycerol kinase-like"/>
    <property type="match status" value="1"/>
</dbReference>
<dbReference type="Gene3D" id="2.60.200.30">
    <property type="entry name" value="Probable inorganic polyphosphate/atp-NAD kinase, domain 2"/>
    <property type="match status" value="1"/>
</dbReference>
<organism evidence="8 9">
    <name type="scientific">Saccharomycopsis crataegensis</name>
    <dbReference type="NCBI Taxonomy" id="43959"/>
    <lineage>
        <taxon>Eukaryota</taxon>
        <taxon>Fungi</taxon>
        <taxon>Dikarya</taxon>
        <taxon>Ascomycota</taxon>
        <taxon>Saccharomycotina</taxon>
        <taxon>Saccharomycetes</taxon>
        <taxon>Saccharomycopsidaceae</taxon>
        <taxon>Saccharomycopsis</taxon>
    </lineage>
</organism>
<evidence type="ECO:0000256" key="3">
    <source>
        <dbReference type="ARBA" id="ARBA00022741"/>
    </source>
</evidence>
<dbReference type="GO" id="GO:0003951">
    <property type="term" value="F:NAD+ kinase activity"/>
    <property type="evidence" value="ECO:0007669"/>
    <property type="project" value="InterPro"/>
</dbReference>
<evidence type="ECO:0000256" key="1">
    <source>
        <dbReference type="ARBA" id="ARBA00010995"/>
    </source>
</evidence>
<accession>A0AAV5QKR5</accession>
<reference evidence="8 9" key="1">
    <citation type="journal article" date="2023" name="Elife">
        <title>Identification of key yeast species and microbe-microbe interactions impacting larval growth of Drosophila in the wild.</title>
        <authorList>
            <person name="Mure A."/>
            <person name="Sugiura Y."/>
            <person name="Maeda R."/>
            <person name="Honda K."/>
            <person name="Sakurai N."/>
            <person name="Takahashi Y."/>
            <person name="Watada M."/>
            <person name="Katoh T."/>
            <person name="Gotoh A."/>
            <person name="Gotoh Y."/>
            <person name="Taniguchi I."/>
            <person name="Nakamura K."/>
            <person name="Hayashi T."/>
            <person name="Katayama T."/>
            <person name="Uemura T."/>
            <person name="Hattori Y."/>
        </authorList>
    </citation>
    <scope>NUCLEOTIDE SEQUENCE [LARGE SCALE GENOMIC DNA]</scope>
    <source>
        <strain evidence="8 9">SC-9</strain>
    </source>
</reference>
<dbReference type="GO" id="GO:0019674">
    <property type="term" value="P:NAD+ metabolic process"/>
    <property type="evidence" value="ECO:0007669"/>
    <property type="project" value="InterPro"/>
</dbReference>
<dbReference type="FunFam" id="2.60.200.30:FF:000009">
    <property type="entry name" value="Poly(P)/ATP NAD kinase"/>
    <property type="match status" value="1"/>
</dbReference>